<proteinExistence type="predicted"/>
<evidence type="ECO:0000259" key="1">
    <source>
        <dbReference type="Pfam" id="PF02237"/>
    </source>
</evidence>
<dbReference type="EMBL" id="UOES01000429">
    <property type="protein sequence ID" value="VAW28628.1"/>
    <property type="molecule type" value="Genomic_DNA"/>
</dbReference>
<feature type="non-terminal residue" evidence="2">
    <location>
        <position position="1"/>
    </location>
</feature>
<accession>A0A3B0UDN0</accession>
<reference evidence="2" key="1">
    <citation type="submission" date="2018-06" db="EMBL/GenBank/DDBJ databases">
        <authorList>
            <person name="Zhirakovskaya E."/>
        </authorList>
    </citation>
    <scope>NUCLEOTIDE SEQUENCE</scope>
</reference>
<protein>
    <recommendedName>
        <fullName evidence="1">Biotin protein ligase C-terminal domain-containing protein</fullName>
    </recommendedName>
</protein>
<name>A0A3B0UDN0_9ZZZZ</name>
<organism evidence="2">
    <name type="scientific">hydrothermal vent metagenome</name>
    <dbReference type="NCBI Taxonomy" id="652676"/>
    <lineage>
        <taxon>unclassified sequences</taxon>
        <taxon>metagenomes</taxon>
        <taxon>ecological metagenomes</taxon>
    </lineage>
</organism>
<feature type="domain" description="Biotin protein ligase C-terminal" evidence="1">
    <location>
        <begin position="42"/>
        <end position="66"/>
    </location>
</feature>
<sequence length="76" mass="8619">SVLKSIAENYRRLKKGKQKAIGIEYYNLLLGLNETRNFKAAEDFSGKIIGVDAQGRLLIETGRGIRCFQNQEVKFV</sequence>
<gene>
    <name evidence="2" type="ORF">MNBD_BACTEROID06-1189</name>
</gene>
<dbReference type="AlphaFoldDB" id="A0A3B0UDN0"/>
<evidence type="ECO:0000313" key="2">
    <source>
        <dbReference type="EMBL" id="VAW28628.1"/>
    </source>
</evidence>
<dbReference type="Pfam" id="PF02237">
    <property type="entry name" value="BPL_C"/>
    <property type="match status" value="1"/>
</dbReference>
<dbReference type="InterPro" id="IPR003142">
    <property type="entry name" value="BPL_C"/>
</dbReference>